<dbReference type="InterPro" id="IPR036291">
    <property type="entry name" value="NAD(P)-bd_dom_sf"/>
</dbReference>
<evidence type="ECO:0000313" key="3">
    <source>
        <dbReference type="Proteomes" id="UP000234328"/>
    </source>
</evidence>
<comment type="caution">
    <text evidence="2">The sequence shown here is derived from an EMBL/GenBank/DDBJ whole genome shotgun (WGS) entry which is preliminary data.</text>
</comment>
<feature type="domain" description="PRISE-like Rossmann-fold" evidence="1">
    <location>
        <begin position="57"/>
        <end position="349"/>
    </location>
</feature>
<proteinExistence type="predicted"/>
<dbReference type="PANTHER" id="PTHR32487">
    <property type="entry name" value="3-OXO-DELTA(4,5)-STEROID 5-BETA-REDUCTASE"/>
    <property type="match status" value="1"/>
</dbReference>
<dbReference type="EMBL" id="PDNV01000016">
    <property type="protein sequence ID" value="PLC52155.1"/>
    <property type="molecule type" value="Genomic_DNA"/>
</dbReference>
<organism evidence="2 3">
    <name type="scientific">Pollutimonas nitritireducens</name>
    <dbReference type="NCBI Taxonomy" id="2045209"/>
    <lineage>
        <taxon>Bacteria</taxon>
        <taxon>Pseudomonadati</taxon>
        <taxon>Pseudomonadota</taxon>
        <taxon>Betaproteobacteria</taxon>
        <taxon>Burkholderiales</taxon>
        <taxon>Alcaligenaceae</taxon>
        <taxon>Pollutimonas</taxon>
    </lineage>
</organism>
<sequence>MAQNLVLIAGATGQIGASVARHVMDRSGWDLVGLSRRVQQHVPCPMLAVDLLDAEDCRRKLGGMQGVTHVVYAARYDHAGGELESVDINLQMLSNLLTAVKDRPDLRHIHVVHGTKYYGHNAGPGPVPYRENAPRSPRPVFYYAQQDFLIQQQGGQAWDWSISRPHTFCDLVLDEPRSITLLVAIYASMLKELGLPLRFPGTQLAFKSRTQFTWLPMLARSIEWMITDRTCANQAFNVVNGDAERWSALWPAIADYFDMACGDPEPERLARFPESHSDIWCDMVSLHGLRPSELSTVAQWAYGDYVFSPEWDVVSSMDKAREHGLTESIDTRQMWRDSFDFYRSHKIIP</sequence>
<evidence type="ECO:0000313" key="2">
    <source>
        <dbReference type="EMBL" id="PLC52155.1"/>
    </source>
</evidence>
<dbReference type="Pfam" id="PF22917">
    <property type="entry name" value="PRISE"/>
    <property type="match status" value="1"/>
</dbReference>
<name>A0A2N4UAW1_9BURK</name>
<dbReference type="OrthoDB" id="4392084at2"/>
<dbReference type="Proteomes" id="UP000234328">
    <property type="component" value="Unassembled WGS sequence"/>
</dbReference>
<accession>A0A2N4UAW1</accession>
<gene>
    <name evidence="2" type="ORF">CR155_19830</name>
</gene>
<keyword evidence="3" id="KW-1185">Reference proteome</keyword>
<evidence type="ECO:0000259" key="1">
    <source>
        <dbReference type="Pfam" id="PF22917"/>
    </source>
</evidence>
<protein>
    <submittedName>
        <fullName evidence="2">NAD-dependent dehydratase</fullName>
    </submittedName>
</protein>
<dbReference type="AlphaFoldDB" id="A0A2N4UAW1"/>
<dbReference type="InterPro" id="IPR055222">
    <property type="entry name" value="PRISE-like_Rossmann-fold"/>
</dbReference>
<dbReference type="PANTHER" id="PTHR32487:SF0">
    <property type="entry name" value="3-OXO-DELTA(4,5)-STEROID 5-BETA-REDUCTASE"/>
    <property type="match status" value="1"/>
</dbReference>
<reference evidence="2 3" key="1">
    <citation type="submission" date="2017-10" db="EMBL/GenBank/DDBJ databases">
        <title>Two draft genome sequences of Pusillimonas sp. strains isolated from a nitrate- and radionuclide-contaminated groundwater in Russia.</title>
        <authorList>
            <person name="Grouzdev D.S."/>
            <person name="Tourova T.P."/>
            <person name="Goeva M.A."/>
            <person name="Babich T.L."/>
            <person name="Sokolova D.S."/>
            <person name="Abdullin R."/>
            <person name="Poltaraus A.B."/>
            <person name="Toshchakov S.V."/>
            <person name="Nazina T.N."/>
        </authorList>
    </citation>
    <scope>NUCLEOTIDE SEQUENCE [LARGE SCALE GENOMIC DNA]</scope>
    <source>
        <strain evidence="2 3">JR1/69-2-13</strain>
    </source>
</reference>
<dbReference type="Gene3D" id="3.40.50.720">
    <property type="entry name" value="NAD(P)-binding Rossmann-like Domain"/>
    <property type="match status" value="1"/>
</dbReference>
<dbReference type="RefSeq" id="WP_102071775.1">
    <property type="nucleotide sequence ID" value="NZ_PDNV01000016.1"/>
</dbReference>
<dbReference type="SUPFAM" id="SSF51735">
    <property type="entry name" value="NAD(P)-binding Rossmann-fold domains"/>
    <property type="match status" value="1"/>
</dbReference>